<comment type="caution">
    <text evidence="2">The sequence shown here is derived from an EMBL/GenBank/DDBJ whole genome shotgun (WGS) entry which is preliminary data.</text>
</comment>
<proteinExistence type="predicted"/>
<dbReference type="Pfam" id="PF15402">
    <property type="entry name" value="MELT_2"/>
    <property type="match status" value="3"/>
</dbReference>
<dbReference type="AlphaFoldDB" id="A0A8K0K2G6"/>
<sequence length="1185" mass="131068">MQDAEDVKEIVPKRESLLQILKPPRGSLRGPELDSLPFDDDEGYTQPSSRRVSFSRISQVQEFDPTVGNLAQWKYEETVNIEEGEDIKAKSVSVYEESMKLPSSGQNRRRRSMQSGPKNDYGSDLSEFCKDLDVTMSVDNSVVSMNKTSDIYNCSMRDWDVKSTTSDVVDMHLSTVDEKKRMYALIESPTKTDPKRLKVKNNTQVQFDKTFSTEMDMTFTLGGIMDSESKPDISGFGMDLTESIGKILSGKVIKGQEDDSLDFSPRENVQSDENDSILSKLNCLGIGTPLSTTKEQTLSKGHPVFTVKDANMKKPGNENLNSDSGEMEFTKTLGKFEIQSMPSKVSVYEENSMHKENIHPEILMRKGQKINRDLFLGESSIRDSSVLHSKGDNTWEGKLKTPKSSGKIDYSVQGESVACPEGMEFTVPLGQLLPMKLEKTVEGETSLANASKNPALTHSSKAYNVPNLLQDHSSMYLVPRERRSISMLESSDKTFDAVQYENAYPGNIQDNKYRENPETDVNDMSGLEFTVPLGKLILHNVSDADEQISAGGANQSIHKNVKILTDSVPQSNINSSKNAVHLNDEGPINLNENDSNLDETFPENEGMEFTVPLGKLLQLKPHQVNESVKQFEETQHEMSGMDFTVPHGNLMQMKPHQVNESSKQLEETHQEMDGMDFTISHGKLMQLKPVKANESIEPLEVSIQQMEGMELTVPLGKLVDLATDNVSRSTPKLEETGPKCDVLEIGVPREELLQVEPEAAVTRGTSSVEVESNNVTLSRGSSFRKSSYFCSEFDVSRRREESMPNVSAQENGKGGNGQMFSFRDDTLCEAHEMETSISCQMGKSAVNASSANDCSRNGAPEKIVPLEKGDENSNCATLNLKYPSVFEPFVPSSKLQVIVENSVGSEIYSNSSNIQMEVSIKSSSLQNPVCSEPGLSDSNLKSANPDNAIEERTSSIDEKEGMSECSIHDESCRLEQVEEIVSFKENLLATEVKMEDESQCGDSSVMDSINNESRGSKRENPFKYSMSNFKRGAMGSLSTIASVSEEESVSESVEIQPKTLECLNISEKVAGVINVEERIHDVNDVVIAEESDENKYVESQAKIGDIHANVSVFEDLGSQLQISRQNNEEEAVEKRESLPGSELSPIPLSEEATADLPAANEDPIEGSDKTSKQCDENQAKSKHSA</sequence>
<keyword evidence="3" id="KW-1185">Reference proteome</keyword>
<feature type="compositionally biased region" description="Basic and acidic residues" evidence="1">
    <location>
        <begin position="1166"/>
        <end position="1179"/>
    </location>
</feature>
<name>A0A8K0K2G6_LADFU</name>
<feature type="region of interest" description="Disordered" evidence="1">
    <location>
        <begin position="21"/>
        <end position="51"/>
    </location>
</feature>
<reference evidence="2" key="1">
    <citation type="submission" date="2013-04" db="EMBL/GenBank/DDBJ databases">
        <authorList>
            <person name="Qu J."/>
            <person name="Murali S.C."/>
            <person name="Bandaranaike D."/>
            <person name="Bellair M."/>
            <person name="Blankenburg K."/>
            <person name="Chao H."/>
            <person name="Dinh H."/>
            <person name="Doddapaneni H."/>
            <person name="Downs B."/>
            <person name="Dugan-Rocha S."/>
            <person name="Elkadiri S."/>
            <person name="Gnanaolivu R.D."/>
            <person name="Hernandez B."/>
            <person name="Javaid M."/>
            <person name="Jayaseelan J.C."/>
            <person name="Lee S."/>
            <person name="Li M."/>
            <person name="Ming W."/>
            <person name="Munidasa M."/>
            <person name="Muniz J."/>
            <person name="Nguyen L."/>
            <person name="Ongeri F."/>
            <person name="Osuji N."/>
            <person name="Pu L.-L."/>
            <person name="Puazo M."/>
            <person name="Qu C."/>
            <person name="Quiroz J."/>
            <person name="Raj R."/>
            <person name="Weissenberger G."/>
            <person name="Xin Y."/>
            <person name="Zou X."/>
            <person name="Han Y."/>
            <person name="Richards S."/>
            <person name="Worley K."/>
            <person name="Muzny D."/>
            <person name="Gibbs R."/>
        </authorList>
    </citation>
    <scope>NUCLEOTIDE SEQUENCE</scope>
    <source>
        <strain evidence="2">Sampled in the wild</strain>
    </source>
</reference>
<feature type="region of interest" description="Disordered" evidence="1">
    <location>
        <begin position="994"/>
        <end position="1021"/>
    </location>
</feature>
<accession>A0A8K0K2G6</accession>
<organism evidence="2 3">
    <name type="scientific">Ladona fulva</name>
    <name type="common">Scarce chaser dragonfly</name>
    <name type="synonym">Libellula fulva</name>
    <dbReference type="NCBI Taxonomy" id="123851"/>
    <lineage>
        <taxon>Eukaryota</taxon>
        <taxon>Metazoa</taxon>
        <taxon>Ecdysozoa</taxon>
        <taxon>Arthropoda</taxon>
        <taxon>Hexapoda</taxon>
        <taxon>Insecta</taxon>
        <taxon>Pterygota</taxon>
        <taxon>Palaeoptera</taxon>
        <taxon>Odonata</taxon>
        <taxon>Epiprocta</taxon>
        <taxon>Anisoptera</taxon>
        <taxon>Libelluloidea</taxon>
        <taxon>Libellulidae</taxon>
        <taxon>Ladona</taxon>
    </lineage>
</organism>
<evidence type="ECO:0000313" key="3">
    <source>
        <dbReference type="Proteomes" id="UP000792457"/>
    </source>
</evidence>
<feature type="region of interest" description="Disordered" evidence="1">
    <location>
        <begin position="800"/>
        <end position="819"/>
    </location>
</feature>
<protein>
    <submittedName>
        <fullName evidence="2">Uncharacterized protein</fullName>
    </submittedName>
</protein>
<evidence type="ECO:0000256" key="1">
    <source>
        <dbReference type="SAM" id="MobiDB-lite"/>
    </source>
</evidence>
<gene>
    <name evidence="2" type="ORF">J437_LFUL006740</name>
</gene>
<reference evidence="2" key="2">
    <citation type="submission" date="2017-10" db="EMBL/GenBank/DDBJ databases">
        <title>Ladona fulva Genome sequencing and assembly.</title>
        <authorList>
            <person name="Murali S."/>
            <person name="Richards S."/>
            <person name="Bandaranaike D."/>
            <person name="Bellair M."/>
            <person name="Blankenburg K."/>
            <person name="Chao H."/>
            <person name="Dinh H."/>
            <person name="Doddapaneni H."/>
            <person name="Dugan-Rocha S."/>
            <person name="Elkadiri S."/>
            <person name="Gnanaolivu R."/>
            <person name="Hernandez B."/>
            <person name="Skinner E."/>
            <person name="Javaid M."/>
            <person name="Lee S."/>
            <person name="Li M."/>
            <person name="Ming W."/>
            <person name="Munidasa M."/>
            <person name="Muniz J."/>
            <person name="Nguyen L."/>
            <person name="Hughes D."/>
            <person name="Osuji N."/>
            <person name="Pu L.-L."/>
            <person name="Puazo M."/>
            <person name="Qu C."/>
            <person name="Quiroz J."/>
            <person name="Raj R."/>
            <person name="Weissenberger G."/>
            <person name="Xin Y."/>
            <person name="Zou X."/>
            <person name="Han Y."/>
            <person name="Worley K."/>
            <person name="Muzny D."/>
            <person name="Gibbs R."/>
        </authorList>
    </citation>
    <scope>NUCLEOTIDE SEQUENCE</scope>
    <source>
        <strain evidence="2">Sampled in the wild</strain>
    </source>
</reference>
<dbReference type="Proteomes" id="UP000792457">
    <property type="component" value="Unassembled WGS sequence"/>
</dbReference>
<feature type="compositionally biased region" description="Polar residues" evidence="1">
    <location>
        <begin position="1000"/>
        <end position="1013"/>
    </location>
</feature>
<feature type="region of interest" description="Disordered" evidence="1">
    <location>
        <begin position="97"/>
        <end position="122"/>
    </location>
</feature>
<dbReference type="OrthoDB" id="10692148at2759"/>
<evidence type="ECO:0000313" key="2">
    <source>
        <dbReference type="EMBL" id="KAG8226110.1"/>
    </source>
</evidence>
<dbReference type="EMBL" id="KZ308267">
    <property type="protein sequence ID" value="KAG8226110.1"/>
    <property type="molecule type" value="Genomic_DNA"/>
</dbReference>
<feature type="region of interest" description="Disordered" evidence="1">
    <location>
        <begin position="1123"/>
        <end position="1185"/>
    </location>
</feature>